<dbReference type="PRINTS" id="PR00463">
    <property type="entry name" value="EP450I"/>
</dbReference>
<evidence type="ECO:0000313" key="9">
    <source>
        <dbReference type="EMBL" id="KAF4415120.1"/>
    </source>
</evidence>
<evidence type="ECO:0000256" key="7">
    <source>
        <dbReference type="RuleBase" id="RU000461"/>
    </source>
</evidence>
<dbReference type="GO" id="GO:0016705">
    <property type="term" value="F:oxidoreductase activity, acting on paired donors, with incorporation or reduction of molecular oxygen"/>
    <property type="evidence" value="ECO:0007669"/>
    <property type="project" value="InterPro"/>
</dbReference>
<dbReference type="Gene3D" id="1.10.630.10">
    <property type="entry name" value="Cytochrome P450"/>
    <property type="match status" value="2"/>
</dbReference>
<dbReference type="InterPro" id="IPR002401">
    <property type="entry name" value="Cyt_P450_E_grp-I"/>
</dbReference>
<keyword evidence="8" id="KW-1133">Transmembrane helix</keyword>
<keyword evidence="8" id="KW-0812">Transmembrane</keyword>
<dbReference type="EMBL" id="JAADJF010000607">
    <property type="protein sequence ID" value="KAF4415120.1"/>
    <property type="molecule type" value="Genomic_DNA"/>
</dbReference>
<reference evidence="9 10" key="1">
    <citation type="submission" date="2020-01" db="EMBL/GenBank/DDBJ databases">
        <title>Identification and distribution of gene clusters putatively required for synthesis of sphingolipid metabolism inhibitors in phylogenetically diverse species of the filamentous fungus Fusarium.</title>
        <authorList>
            <person name="Kim H.-S."/>
            <person name="Busman M."/>
            <person name="Brown D.W."/>
            <person name="Divon H."/>
            <person name="Uhlig S."/>
            <person name="Proctor R.H."/>
        </authorList>
    </citation>
    <scope>NUCLEOTIDE SEQUENCE [LARGE SCALE GENOMIC DNA]</scope>
    <source>
        <strain evidence="9 10">NRRL 13308</strain>
    </source>
</reference>
<dbReference type="Proteomes" id="UP000536711">
    <property type="component" value="Unassembled WGS sequence"/>
</dbReference>
<protein>
    <submittedName>
        <fullName evidence="9">Versicolorin B desaturase</fullName>
    </submittedName>
</protein>
<dbReference type="Pfam" id="PF00067">
    <property type="entry name" value="p450"/>
    <property type="match status" value="2"/>
</dbReference>
<evidence type="ECO:0000313" key="10">
    <source>
        <dbReference type="Proteomes" id="UP000536711"/>
    </source>
</evidence>
<comment type="cofactor">
    <cofactor evidence="1 6">
        <name>heme</name>
        <dbReference type="ChEBI" id="CHEBI:30413"/>
    </cofactor>
</comment>
<keyword evidence="3 6" id="KW-0349">Heme</keyword>
<evidence type="ECO:0000256" key="8">
    <source>
        <dbReference type="SAM" id="Phobius"/>
    </source>
</evidence>
<dbReference type="GO" id="GO:0004497">
    <property type="term" value="F:monooxygenase activity"/>
    <property type="evidence" value="ECO:0007669"/>
    <property type="project" value="UniProtKB-KW"/>
</dbReference>
<gene>
    <name evidence="9" type="ORF">FACUT_13660</name>
</gene>
<feature type="binding site" description="axial binding residue" evidence="6">
    <location>
        <position position="396"/>
    </location>
    <ligand>
        <name>heme</name>
        <dbReference type="ChEBI" id="CHEBI:30413"/>
    </ligand>
    <ligandPart>
        <name>Fe</name>
        <dbReference type="ChEBI" id="CHEBI:18248"/>
    </ligandPart>
</feature>
<evidence type="ECO:0000256" key="3">
    <source>
        <dbReference type="ARBA" id="ARBA00022617"/>
    </source>
</evidence>
<dbReference type="AlphaFoldDB" id="A0A8H4J8T2"/>
<organism evidence="9 10">
    <name type="scientific">Fusarium acutatum</name>
    <dbReference type="NCBI Taxonomy" id="78861"/>
    <lineage>
        <taxon>Eukaryota</taxon>
        <taxon>Fungi</taxon>
        <taxon>Dikarya</taxon>
        <taxon>Ascomycota</taxon>
        <taxon>Pezizomycotina</taxon>
        <taxon>Sordariomycetes</taxon>
        <taxon>Hypocreomycetidae</taxon>
        <taxon>Hypocreales</taxon>
        <taxon>Nectriaceae</taxon>
        <taxon>Fusarium</taxon>
        <taxon>Fusarium fujikuroi species complex</taxon>
    </lineage>
</organism>
<comment type="caution">
    <text evidence="9">The sequence shown here is derived from an EMBL/GenBank/DDBJ whole genome shotgun (WGS) entry which is preliminary data.</text>
</comment>
<dbReference type="InterPro" id="IPR001128">
    <property type="entry name" value="Cyt_P450"/>
</dbReference>
<keyword evidence="8" id="KW-0472">Membrane</keyword>
<dbReference type="InterPro" id="IPR017972">
    <property type="entry name" value="Cyt_P450_CS"/>
</dbReference>
<keyword evidence="7" id="KW-0560">Oxidoreductase</keyword>
<keyword evidence="4 6" id="KW-0479">Metal-binding</keyword>
<dbReference type="PROSITE" id="PS00086">
    <property type="entry name" value="CYTOCHROME_P450"/>
    <property type="match status" value="1"/>
</dbReference>
<dbReference type="InterPro" id="IPR050121">
    <property type="entry name" value="Cytochrome_P450_monoxygenase"/>
</dbReference>
<accession>A0A8H4J8T2</accession>
<dbReference type="OrthoDB" id="1470350at2759"/>
<keyword evidence="7" id="KW-0503">Monooxygenase</keyword>
<dbReference type="GO" id="GO:0020037">
    <property type="term" value="F:heme binding"/>
    <property type="evidence" value="ECO:0007669"/>
    <property type="project" value="InterPro"/>
</dbReference>
<dbReference type="GO" id="GO:0005506">
    <property type="term" value="F:iron ion binding"/>
    <property type="evidence" value="ECO:0007669"/>
    <property type="project" value="InterPro"/>
</dbReference>
<evidence type="ECO:0000256" key="4">
    <source>
        <dbReference type="ARBA" id="ARBA00022723"/>
    </source>
</evidence>
<dbReference type="SUPFAM" id="SSF48264">
    <property type="entry name" value="Cytochrome P450"/>
    <property type="match status" value="1"/>
</dbReference>
<evidence type="ECO:0000256" key="6">
    <source>
        <dbReference type="PIRSR" id="PIRSR602401-1"/>
    </source>
</evidence>
<keyword evidence="5 6" id="KW-0408">Iron</keyword>
<comment type="similarity">
    <text evidence="2 7">Belongs to the cytochrome P450 family.</text>
</comment>
<proteinExistence type="inferred from homology"/>
<evidence type="ECO:0000256" key="2">
    <source>
        <dbReference type="ARBA" id="ARBA00010617"/>
    </source>
</evidence>
<name>A0A8H4J8T2_9HYPO</name>
<keyword evidence="10" id="KW-1185">Reference proteome</keyword>
<dbReference type="PANTHER" id="PTHR24305">
    <property type="entry name" value="CYTOCHROME P450"/>
    <property type="match status" value="1"/>
</dbReference>
<feature type="transmembrane region" description="Helical" evidence="8">
    <location>
        <begin position="12"/>
        <end position="36"/>
    </location>
</feature>
<evidence type="ECO:0000256" key="5">
    <source>
        <dbReference type="ARBA" id="ARBA00023004"/>
    </source>
</evidence>
<dbReference type="InterPro" id="IPR036396">
    <property type="entry name" value="Cyt_P450_sf"/>
</dbReference>
<evidence type="ECO:0000256" key="1">
    <source>
        <dbReference type="ARBA" id="ARBA00001971"/>
    </source>
</evidence>
<sequence length="456" mass="51768">MDISPLRQLKAIQVFAGLVGTLLAYLVYVIICRIFFHPLAKYPGPFLGKFTYFYPMRNMITKTRIHWQYEQLLKYGSPVRVSTNELLFSGGKAWADIYGQSSTPCLKEPVAYGKFTATGANSILNETDRFNHARLRRLVSHAFSLNALLRSEFLIHQKIETFCSLVIAPAAERGQSIDIFNKIMDHYLDIVSYLSFGKSFDSVSGHGEVSHNEMDNFMKVVPSQSFFPYLRQMPIKPKVIAEGYRGLDRLIEFARTQVRDFLDKADQDETFAKGTFLRHLTDARDEETGGSRLSFGELVENAIIFLKAGSDTTAITTMYLLLRRPLSAAFPRVSPGREIDGIYVPKGVVVEASAHATHRELKVYPDPEEWQPERWLDDTTEMRACHNPFSRGPRNCVGKHLAEIGLHLTVSRLYQLYDIEDDPSMTPAMMKQKDRSVAQPWGGKCLIRPIPRKSAL</sequence>
<dbReference type="PANTHER" id="PTHR24305:SF210">
    <property type="entry name" value="CYTOCHROME P450 MONOOXYGENASE ASQL-RELATED"/>
    <property type="match status" value="1"/>
</dbReference>